<dbReference type="Proteomes" id="UP001281761">
    <property type="component" value="Unassembled WGS sequence"/>
</dbReference>
<dbReference type="InterPro" id="IPR050227">
    <property type="entry name" value="Rab"/>
</dbReference>
<dbReference type="EMBL" id="JARBJD010000155">
    <property type="protein sequence ID" value="KAK2949480.1"/>
    <property type="molecule type" value="Genomic_DNA"/>
</dbReference>
<keyword evidence="2" id="KW-0342">GTP-binding</keyword>
<organism evidence="3 4">
    <name type="scientific">Blattamonas nauphoetae</name>
    <dbReference type="NCBI Taxonomy" id="2049346"/>
    <lineage>
        <taxon>Eukaryota</taxon>
        <taxon>Metamonada</taxon>
        <taxon>Preaxostyla</taxon>
        <taxon>Oxymonadida</taxon>
        <taxon>Blattamonas</taxon>
    </lineage>
</organism>
<gene>
    <name evidence="3" type="ORF">BLNAU_15568</name>
</gene>
<evidence type="ECO:0000256" key="1">
    <source>
        <dbReference type="ARBA" id="ARBA00022741"/>
    </source>
</evidence>
<accession>A0ABQ9XH18</accession>
<dbReference type="PANTHER" id="PTHR47977">
    <property type="entry name" value="RAS-RELATED PROTEIN RAB"/>
    <property type="match status" value="1"/>
</dbReference>
<reference evidence="3 4" key="1">
    <citation type="journal article" date="2022" name="bioRxiv">
        <title>Genomics of Preaxostyla Flagellates Illuminates Evolutionary Transitions and the Path Towards Mitochondrial Loss.</title>
        <authorList>
            <person name="Novak L.V.F."/>
            <person name="Treitli S.C."/>
            <person name="Pyrih J."/>
            <person name="Halakuc P."/>
            <person name="Pipaliya S.V."/>
            <person name="Vacek V."/>
            <person name="Brzon O."/>
            <person name="Soukal P."/>
            <person name="Eme L."/>
            <person name="Dacks J.B."/>
            <person name="Karnkowska A."/>
            <person name="Elias M."/>
            <person name="Hampl V."/>
        </authorList>
    </citation>
    <scope>NUCLEOTIDE SEQUENCE [LARGE SCALE GENOMIC DNA]</scope>
    <source>
        <strain evidence="3">NAU3</strain>
        <tissue evidence="3">Gut</tissue>
    </source>
</reference>
<dbReference type="SUPFAM" id="SSF52540">
    <property type="entry name" value="P-loop containing nucleoside triphosphate hydrolases"/>
    <property type="match status" value="1"/>
</dbReference>
<dbReference type="SMART" id="SM00174">
    <property type="entry name" value="RHO"/>
    <property type="match status" value="1"/>
</dbReference>
<dbReference type="InterPro" id="IPR005225">
    <property type="entry name" value="Small_GTP-bd"/>
</dbReference>
<name>A0ABQ9XH18_9EUKA</name>
<dbReference type="InterPro" id="IPR001806">
    <property type="entry name" value="Small_GTPase"/>
</dbReference>
<dbReference type="Pfam" id="PF00071">
    <property type="entry name" value="Ras"/>
    <property type="match status" value="1"/>
</dbReference>
<evidence type="ECO:0000313" key="4">
    <source>
        <dbReference type="Proteomes" id="UP001281761"/>
    </source>
</evidence>
<dbReference type="SMART" id="SM00175">
    <property type="entry name" value="RAB"/>
    <property type="match status" value="1"/>
</dbReference>
<dbReference type="SMART" id="SM00176">
    <property type="entry name" value="RAN"/>
    <property type="match status" value="1"/>
</dbReference>
<keyword evidence="4" id="KW-1185">Reference proteome</keyword>
<dbReference type="NCBIfam" id="TIGR00231">
    <property type="entry name" value="small_GTP"/>
    <property type="match status" value="1"/>
</dbReference>
<proteinExistence type="predicted"/>
<dbReference type="PROSITE" id="PS51421">
    <property type="entry name" value="RAS"/>
    <property type="match status" value="1"/>
</dbReference>
<evidence type="ECO:0000313" key="3">
    <source>
        <dbReference type="EMBL" id="KAK2949480.1"/>
    </source>
</evidence>
<dbReference type="Gene3D" id="3.40.50.300">
    <property type="entry name" value="P-loop containing nucleotide triphosphate hydrolases"/>
    <property type="match status" value="1"/>
</dbReference>
<dbReference type="PROSITE" id="PS51419">
    <property type="entry name" value="RAB"/>
    <property type="match status" value="1"/>
</dbReference>
<dbReference type="SMART" id="SM00173">
    <property type="entry name" value="RAS"/>
    <property type="match status" value="1"/>
</dbReference>
<protein>
    <submittedName>
        <fullName evidence="3">GTP-binding protein yptV2</fullName>
    </submittedName>
</protein>
<comment type="caution">
    <text evidence="3">The sequence shown here is derived from an EMBL/GenBank/DDBJ whole genome shotgun (WGS) entry which is preliminary data.</text>
</comment>
<evidence type="ECO:0000256" key="2">
    <source>
        <dbReference type="ARBA" id="ARBA00023134"/>
    </source>
</evidence>
<dbReference type="InterPro" id="IPR027417">
    <property type="entry name" value="P-loop_NTPase"/>
</dbReference>
<sequence length="242" mass="27434">MASKMSITFSEDEEEEIEIKQIKMIFIGDSAVGKTSIIQRFTQNRFDSEQKYKQTIGLDFFMKEVEITASLHASLQCWDIGGQTIGQKMIKSYLRGSHAIFFVYDVTDAKTFENLEKWMEFVKEVIKETGKVPYLALIGNKTDLGYQRVISIQQNQAFADQYGMRFFYVSARTGDNVHATILKVANDLCGVHTSSTDVEIQAAAPAVATIKRSPMKNRTNPEMVEAEIVHDKKAEKDDCIIF</sequence>
<keyword evidence="1" id="KW-0547">Nucleotide-binding</keyword>
<dbReference type="PRINTS" id="PR00449">
    <property type="entry name" value="RASTRNSFRMNG"/>
</dbReference>